<evidence type="ECO:0000313" key="3">
    <source>
        <dbReference type="Proteomes" id="UP000248745"/>
    </source>
</evidence>
<reference evidence="2 3" key="1">
    <citation type="submission" date="2018-06" db="EMBL/GenBank/DDBJ databases">
        <title>Mucibacter soli gen. nov., sp. nov., a new member of the family Chitinophagaceae producing mucin.</title>
        <authorList>
            <person name="Kim M.-K."/>
            <person name="Park S."/>
            <person name="Kim T.-S."/>
            <person name="Joung Y."/>
            <person name="Han J.-H."/>
            <person name="Kim S.B."/>
        </authorList>
    </citation>
    <scope>NUCLEOTIDE SEQUENCE [LARGE SCALE GENOMIC DNA]</scope>
    <source>
        <strain evidence="2 3">R1-15</strain>
    </source>
</reference>
<dbReference type="Pfam" id="PF14065">
    <property type="entry name" value="Pvc16_N"/>
    <property type="match status" value="1"/>
</dbReference>
<dbReference type="AlphaFoldDB" id="A0A2W2AD67"/>
<evidence type="ECO:0000259" key="1">
    <source>
        <dbReference type="Pfam" id="PF14065"/>
    </source>
</evidence>
<evidence type="ECO:0000313" key="2">
    <source>
        <dbReference type="EMBL" id="PZF73395.1"/>
    </source>
</evidence>
<gene>
    <name evidence="2" type="ORF">DN068_08365</name>
</gene>
<dbReference type="InterPro" id="IPR025351">
    <property type="entry name" value="Pvc16_N"/>
</dbReference>
<accession>A0A2W2AD67</accession>
<dbReference type="Proteomes" id="UP000248745">
    <property type="component" value="Unassembled WGS sequence"/>
</dbReference>
<name>A0A2W2AD67_9BACT</name>
<protein>
    <recommendedName>
        <fullName evidence="1">Pvc16 N-terminal domain-containing protein</fullName>
    </recommendedName>
</protein>
<keyword evidence="3" id="KW-1185">Reference proteome</keyword>
<dbReference type="EMBL" id="QKTW01000013">
    <property type="protein sequence ID" value="PZF73395.1"/>
    <property type="molecule type" value="Genomic_DNA"/>
</dbReference>
<comment type="caution">
    <text evidence="2">The sequence shown here is derived from an EMBL/GenBank/DDBJ whole genome shotgun (WGS) entry which is preliminary data.</text>
</comment>
<dbReference type="OrthoDB" id="7560784at2"/>
<dbReference type="RefSeq" id="WP_110998458.1">
    <property type="nucleotide sequence ID" value="NZ_QKTW01000013.1"/>
</dbReference>
<organism evidence="2 3">
    <name type="scientific">Taibaiella soli</name>
    <dbReference type="NCBI Taxonomy" id="1649169"/>
    <lineage>
        <taxon>Bacteria</taxon>
        <taxon>Pseudomonadati</taxon>
        <taxon>Bacteroidota</taxon>
        <taxon>Chitinophagia</taxon>
        <taxon>Chitinophagales</taxon>
        <taxon>Chitinophagaceae</taxon>
        <taxon>Taibaiella</taxon>
    </lineage>
</organism>
<feature type="domain" description="Pvc16 N-terminal" evidence="1">
    <location>
        <begin position="7"/>
        <end position="195"/>
    </location>
</feature>
<sequence>MIRTALEFIQKELDAYITDREQDPSNYAAGGNVDLKSIVKPDGTIDVTETSHVTIMLVGIEEERREGKRPYYTPTDDKQFMRLNPPVELDLSVLFVGHNSDYPTCLRDISDVIAFFQANSVFDAQKYPGLNSTVADPVNKPWQMIERLSCRLCSLSFEQQNNLWALLGSKYMPSVVYKINMLTIFDTKGGDKTPSINEINYTEN</sequence>
<proteinExistence type="predicted"/>